<reference evidence="1 2" key="1">
    <citation type="journal article" date="2021" name="J. Hered.">
        <title>A chromosome-level genome assembly of the parasitoid wasp, Cotesia glomerata (Hymenoptera: Braconidae).</title>
        <authorList>
            <person name="Pinto B.J."/>
            <person name="Weis J.J."/>
            <person name="Gamble T."/>
            <person name="Ode P.J."/>
            <person name="Paul R."/>
            <person name="Zaspel J.M."/>
        </authorList>
    </citation>
    <scope>NUCLEOTIDE SEQUENCE [LARGE SCALE GENOMIC DNA]</scope>
    <source>
        <strain evidence="1">CgM1</strain>
    </source>
</reference>
<keyword evidence="2" id="KW-1185">Reference proteome</keyword>
<gene>
    <name evidence="1" type="ORF">KQX54_017074</name>
</gene>
<evidence type="ECO:0000313" key="2">
    <source>
        <dbReference type="Proteomes" id="UP000826195"/>
    </source>
</evidence>
<proteinExistence type="predicted"/>
<accession>A0AAV7I1J1</accession>
<sequence>MRRFGGLEGDNCSPSLFPFILHLTELFKTTDISVGEFLKNTPYAIVVFDEHDDFDNKLIDLVPTSWIIINEDDEECLCQYPPIEIARTQLTKWLKELKKPDKNWTSHQVEVKLHAHDYKQGLRRLQRAFTTAQAASESEDSYKPTL</sequence>
<dbReference type="Proteomes" id="UP000826195">
    <property type="component" value="Unassembled WGS sequence"/>
</dbReference>
<dbReference type="EMBL" id="JAHXZJ010002609">
    <property type="protein sequence ID" value="KAH0540400.1"/>
    <property type="molecule type" value="Genomic_DNA"/>
</dbReference>
<name>A0AAV7I1J1_COTGL</name>
<protein>
    <submittedName>
        <fullName evidence="1">Uncharacterized protein</fullName>
    </submittedName>
</protein>
<organism evidence="1 2">
    <name type="scientific">Cotesia glomerata</name>
    <name type="common">Lepidopteran parasitic wasp</name>
    <name type="synonym">Apanteles glomeratus</name>
    <dbReference type="NCBI Taxonomy" id="32391"/>
    <lineage>
        <taxon>Eukaryota</taxon>
        <taxon>Metazoa</taxon>
        <taxon>Ecdysozoa</taxon>
        <taxon>Arthropoda</taxon>
        <taxon>Hexapoda</taxon>
        <taxon>Insecta</taxon>
        <taxon>Pterygota</taxon>
        <taxon>Neoptera</taxon>
        <taxon>Endopterygota</taxon>
        <taxon>Hymenoptera</taxon>
        <taxon>Apocrita</taxon>
        <taxon>Ichneumonoidea</taxon>
        <taxon>Braconidae</taxon>
        <taxon>Microgastrinae</taxon>
        <taxon>Cotesia</taxon>
    </lineage>
</organism>
<comment type="caution">
    <text evidence="1">The sequence shown here is derived from an EMBL/GenBank/DDBJ whole genome shotgun (WGS) entry which is preliminary data.</text>
</comment>
<evidence type="ECO:0000313" key="1">
    <source>
        <dbReference type="EMBL" id="KAH0540400.1"/>
    </source>
</evidence>
<dbReference type="AlphaFoldDB" id="A0AAV7I1J1"/>